<evidence type="ECO:0000313" key="9">
    <source>
        <dbReference type="EMBL" id="RDB68101.1"/>
    </source>
</evidence>
<keyword evidence="4 7" id="KW-1133">Transmembrane helix</keyword>
<evidence type="ECO:0000313" key="11">
    <source>
        <dbReference type="Proteomes" id="UP000253817"/>
    </source>
</evidence>
<dbReference type="GO" id="GO:0016491">
    <property type="term" value="F:oxidoreductase activity"/>
    <property type="evidence" value="ECO:0007669"/>
    <property type="project" value="UniProtKB-KW"/>
</dbReference>
<dbReference type="OrthoDB" id="9769404at2"/>
<feature type="transmembrane region" description="Helical" evidence="7">
    <location>
        <begin position="207"/>
        <end position="224"/>
    </location>
</feature>
<keyword evidence="11" id="KW-1185">Reference proteome</keyword>
<protein>
    <submittedName>
        <fullName evidence="10">Menaquinol oxidoreductase</fullName>
    </submittedName>
</protein>
<proteinExistence type="predicted"/>
<dbReference type="Pfam" id="PF02665">
    <property type="entry name" value="Nitrate_red_gam"/>
    <property type="match status" value="1"/>
</dbReference>
<evidence type="ECO:0000256" key="6">
    <source>
        <dbReference type="ARBA" id="ARBA00023136"/>
    </source>
</evidence>
<keyword evidence="2" id="KW-1003">Cell membrane</keyword>
<feature type="transmembrane region" description="Helical" evidence="7">
    <location>
        <begin position="123"/>
        <end position="143"/>
    </location>
</feature>
<evidence type="ECO:0000256" key="1">
    <source>
        <dbReference type="ARBA" id="ARBA00004651"/>
    </source>
</evidence>
<dbReference type="SUPFAM" id="SSF103501">
    <property type="entry name" value="Respiratory nitrate reductase 1 gamma chain"/>
    <property type="match status" value="1"/>
</dbReference>
<dbReference type="NCBIfam" id="NF038037">
    <property type="entry name" value="cytob_DsrM"/>
    <property type="match status" value="1"/>
</dbReference>
<keyword evidence="5" id="KW-0560">Oxidoreductase</keyword>
<feature type="transmembrane region" description="Helical" evidence="7">
    <location>
        <begin position="244"/>
        <end position="267"/>
    </location>
</feature>
<evidence type="ECO:0000256" key="2">
    <source>
        <dbReference type="ARBA" id="ARBA00022475"/>
    </source>
</evidence>
<dbReference type="GO" id="GO:0005886">
    <property type="term" value="C:plasma membrane"/>
    <property type="evidence" value="ECO:0007669"/>
    <property type="project" value="UniProtKB-SubCell"/>
</dbReference>
<dbReference type="EMBL" id="PPTT01000018">
    <property type="protein sequence ID" value="RDB68101.1"/>
    <property type="molecule type" value="Genomic_DNA"/>
</dbReference>
<evidence type="ECO:0000313" key="12">
    <source>
        <dbReference type="Proteomes" id="UP000270112"/>
    </source>
</evidence>
<evidence type="ECO:0000256" key="5">
    <source>
        <dbReference type="ARBA" id="ARBA00023002"/>
    </source>
</evidence>
<evidence type="ECO:0000256" key="7">
    <source>
        <dbReference type="SAM" id="Phobius"/>
    </source>
</evidence>
<accession>A0A3N0IU94</accession>
<comment type="caution">
    <text evidence="10">The sequence shown here is derived from an EMBL/GenBank/DDBJ whole genome shotgun (WGS) entry which is preliminary data.</text>
</comment>
<organism evidence="10 12">
    <name type="scientific">Eggerthella sinensis</name>
    <dbReference type="NCBI Taxonomy" id="242230"/>
    <lineage>
        <taxon>Bacteria</taxon>
        <taxon>Bacillati</taxon>
        <taxon>Actinomycetota</taxon>
        <taxon>Coriobacteriia</taxon>
        <taxon>Eggerthellales</taxon>
        <taxon>Eggerthellaceae</taxon>
        <taxon>Eggerthella</taxon>
    </lineage>
</organism>
<evidence type="ECO:0000256" key="4">
    <source>
        <dbReference type="ARBA" id="ARBA00022989"/>
    </source>
</evidence>
<evidence type="ECO:0000313" key="10">
    <source>
        <dbReference type="EMBL" id="RNM40571.1"/>
    </source>
</evidence>
<feature type="transmembrane region" description="Helical" evidence="7">
    <location>
        <begin position="163"/>
        <end position="187"/>
    </location>
</feature>
<reference evidence="9 11" key="1">
    <citation type="journal article" date="2018" name="Elife">
        <title>Discovery and characterization of a prevalent human gut bacterial enzyme sufficient for the inactivation of a family of plant toxins.</title>
        <authorList>
            <person name="Koppel N."/>
            <person name="Bisanz J.E."/>
            <person name="Pandelia M.E."/>
            <person name="Turnbaugh P.J."/>
            <person name="Balskus E.P."/>
        </authorList>
    </citation>
    <scope>NUCLEOTIDE SEQUENCE [LARGE SCALE GENOMIC DNA]</scope>
    <source>
        <strain evidence="9 11">DSM 16107</strain>
    </source>
</reference>
<dbReference type="AlphaFoldDB" id="A0A3N0IU94"/>
<dbReference type="Gene3D" id="1.20.950.20">
    <property type="entry name" value="Transmembrane di-heme cytochromes, Chain C"/>
    <property type="match status" value="1"/>
</dbReference>
<dbReference type="EMBL" id="QICC01000074">
    <property type="protein sequence ID" value="RNM40571.1"/>
    <property type="molecule type" value="Genomic_DNA"/>
</dbReference>
<evidence type="ECO:0000256" key="3">
    <source>
        <dbReference type="ARBA" id="ARBA00022692"/>
    </source>
</evidence>
<feature type="domain" description="NarG-like" evidence="8">
    <location>
        <begin position="120"/>
        <end position="275"/>
    </location>
</feature>
<keyword evidence="6 7" id="KW-0472">Membrane</keyword>
<dbReference type="Proteomes" id="UP000270112">
    <property type="component" value="Unassembled WGS sequence"/>
</dbReference>
<gene>
    <name evidence="9" type="ORF">C1876_10825</name>
    <name evidence="10" type="ORF">DMP09_13690</name>
</gene>
<reference evidence="12" key="2">
    <citation type="submission" date="2018-05" db="EMBL/GenBank/DDBJ databases">
        <title>Genome Sequencing of selected type strains of the family Eggerthellaceae.</title>
        <authorList>
            <person name="Danylec N."/>
            <person name="Stoll D.A."/>
            <person name="Doetsch A."/>
            <person name="Huch M."/>
        </authorList>
    </citation>
    <scope>NUCLEOTIDE SEQUENCE [LARGE SCALE GENOMIC DNA]</scope>
    <source>
        <strain evidence="12">DSM 16107</strain>
    </source>
</reference>
<dbReference type="RefSeq" id="WP_114546743.1">
    <property type="nucleotide sequence ID" value="NZ_PPTT01000018.1"/>
</dbReference>
<dbReference type="InterPro" id="IPR036197">
    <property type="entry name" value="NarG-like_sf"/>
</dbReference>
<keyword evidence="3 7" id="KW-0812">Transmembrane</keyword>
<dbReference type="InterPro" id="IPR023234">
    <property type="entry name" value="NarG-like_domain"/>
</dbReference>
<sequence length="329" mass="36634">MKLGIPLLIVAALAALAWIGTAYLHWYTLFGIVIPYAAFVLFVVGFAVRIIKWGTSAVPFRIPTTCGQQKSLPWIKQNKLENPSSFGGVVGRMLLEVLCFRSLFRNAKTDKVDDKLAFGSAKWLWLGALVFHWSMLVIVLRHLRLFLDPVPGFVQGIEGLDSILQVGLPLLYITDLLIVGALTFLFVRRVVIPQVRYISLPADYLPLFLLLGVAVSGIVMRYGFRIDVVDVKALTMGLATLHPVAPEGVAPILFVHLFLVSALLAYFPWSKLMHAGGIILSPTRNLANNNRAKRHVNPWNYPVDVHTYAQYEAEFGEKMKKVGLPLDAE</sequence>
<reference evidence="10" key="3">
    <citation type="journal article" date="2019" name="Microbiol. Resour. Announc.">
        <title>Draft Genome Sequences of Type Strains of Gordonibacter faecihominis, Paraeggerthella hongkongensis, Parvibacter caecicola,Slackia equolifaciens, Slackia faecicanis, and Slackia isoflavoniconvertens.</title>
        <authorList>
            <person name="Danylec N."/>
            <person name="Stoll D.A."/>
            <person name="Dotsch A."/>
            <person name="Huch M."/>
        </authorList>
    </citation>
    <scope>NUCLEOTIDE SEQUENCE</scope>
    <source>
        <strain evidence="10">DSM 16107</strain>
    </source>
</reference>
<feature type="transmembrane region" description="Helical" evidence="7">
    <location>
        <begin position="27"/>
        <end position="51"/>
    </location>
</feature>
<evidence type="ECO:0000259" key="8">
    <source>
        <dbReference type="Pfam" id="PF02665"/>
    </source>
</evidence>
<dbReference type="Proteomes" id="UP000253817">
    <property type="component" value="Unassembled WGS sequence"/>
</dbReference>
<comment type="subcellular location">
    <subcellularLocation>
        <location evidence="1">Cell membrane</location>
        <topology evidence="1">Multi-pass membrane protein</topology>
    </subcellularLocation>
</comment>
<dbReference type="InterPro" id="IPR047660">
    <property type="entry name" value="DsrM"/>
</dbReference>
<name>A0A3N0IU94_9ACTN</name>